<sequence length="386" mass="41738">MSNYNDVLHTNLSDNINALIASYALEDGSELLSRQTIQALQNSPLLRILDESPLNGPGLLGDVVSVCRSLGKIDASLGWLVGVSNSSWSMKANFDLPETVLANMNENSMLSMVLGRPGTLVPDKNGAGWRLNGEWKYASGYPLSSYFFGLAATKEGIVKVVVMPSQALKITSPWHSTGLHGTQSVTIQACDAMIPESFSVNYQPILHGSLNGRFEGRSYAGYFTGVLMNCLVGTILGATESALDYVVASLQRPIGGSTYASMRDSGPVRYELGRLKSNLDLLIRAAEYNASIVDYAVDNAATPLSNKDRVEIRARATQVMKGCTEIVQSLLWIYGSSGLDTSCPLEKIWRDVNVGARHGGFSKLIPEEMIGLTLLNADPVSLSRMF</sequence>
<dbReference type="InterPro" id="IPR046373">
    <property type="entry name" value="Acyl-CoA_Oxase/DH_mid-dom_sf"/>
</dbReference>
<dbReference type="Gene3D" id="2.40.110.10">
    <property type="entry name" value="Butyryl-CoA Dehydrogenase, subunit A, domain 2"/>
    <property type="match status" value="1"/>
</dbReference>
<dbReference type="Gene3D" id="1.20.140.10">
    <property type="entry name" value="Butyryl-CoA Dehydrogenase, subunit A, domain 3"/>
    <property type="match status" value="1"/>
</dbReference>
<dbReference type="SUPFAM" id="SSF47203">
    <property type="entry name" value="Acyl-CoA dehydrogenase C-terminal domain-like"/>
    <property type="match status" value="1"/>
</dbReference>
<evidence type="ECO:0000313" key="3">
    <source>
        <dbReference type="EMBL" id="MBD8513559.1"/>
    </source>
</evidence>
<comment type="caution">
    <text evidence="3">The sequence shown here is derived from an EMBL/GenBank/DDBJ whole genome shotgun (WGS) entry which is preliminary data.</text>
</comment>
<feature type="domain" description="Acyl-CoA dehydrogenase C-terminal" evidence="2">
    <location>
        <begin position="232"/>
        <end position="362"/>
    </location>
</feature>
<evidence type="ECO:0000259" key="2">
    <source>
        <dbReference type="Pfam" id="PF08028"/>
    </source>
</evidence>
<reference evidence="3 4" key="1">
    <citation type="submission" date="2020-09" db="EMBL/GenBank/DDBJ databases">
        <title>Photobacterium sp. CAU 1568 isolated from sand of Sido Beach.</title>
        <authorList>
            <person name="Kim W."/>
        </authorList>
    </citation>
    <scope>NUCLEOTIDE SEQUENCE [LARGE SCALE GENOMIC DNA]</scope>
    <source>
        <strain evidence="3 4">CAU 1568</strain>
    </source>
</reference>
<accession>A0ABR9BMX5</accession>
<gene>
    <name evidence="3" type="ORF">IFO68_12840</name>
</gene>
<dbReference type="InterPro" id="IPR009100">
    <property type="entry name" value="AcylCoA_DH/oxidase_NM_dom_sf"/>
</dbReference>
<keyword evidence="4" id="KW-1185">Reference proteome</keyword>
<proteinExistence type="predicted"/>
<dbReference type="RefSeq" id="WP_192016240.1">
    <property type="nucleotide sequence ID" value="NZ_JACYTP010000007.1"/>
</dbReference>
<dbReference type="Proteomes" id="UP000649768">
    <property type="component" value="Unassembled WGS sequence"/>
</dbReference>
<dbReference type="InterPro" id="IPR013107">
    <property type="entry name" value="Acyl-CoA_DH_C"/>
</dbReference>
<dbReference type="Pfam" id="PF08028">
    <property type="entry name" value="Acyl-CoA_dh_2"/>
    <property type="match status" value="1"/>
</dbReference>
<name>A0ABR9BMX5_9GAMM</name>
<protein>
    <recommendedName>
        <fullName evidence="2">Acyl-CoA dehydrogenase C-terminal domain-containing protein</fullName>
    </recommendedName>
</protein>
<evidence type="ECO:0000256" key="1">
    <source>
        <dbReference type="ARBA" id="ARBA00023002"/>
    </source>
</evidence>
<dbReference type="SUPFAM" id="SSF56645">
    <property type="entry name" value="Acyl-CoA dehydrogenase NM domain-like"/>
    <property type="match status" value="1"/>
</dbReference>
<dbReference type="InterPro" id="IPR036250">
    <property type="entry name" value="AcylCo_DH-like_C"/>
</dbReference>
<organism evidence="3 4">
    <name type="scientific">Photobacterium arenosum</name>
    <dbReference type="NCBI Taxonomy" id="2774143"/>
    <lineage>
        <taxon>Bacteria</taxon>
        <taxon>Pseudomonadati</taxon>
        <taxon>Pseudomonadota</taxon>
        <taxon>Gammaproteobacteria</taxon>
        <taxon>Vibrionales</taxon>
        <taxon>Vibrionaceae</taxon>
        <taxon>Photobacterium</taxon>
    </lineage>
</organism>
<dbReference type="PIRSF" id="PIRSF016578">
    <property type="entry name" value="HsaA"/>
    <property type="match status" value="1"/>
</dbReference>
<keyword evidence="1" id="KW-0560">Oxidoreductase</keyword>
<evidence type="ECO:0000313" key="4">
    <source>
        <dbReference type="Proteomes" id="UP000649768"/>
    </source>
</evidence>
<dbReference type="EMBL" id="JACYTP010000007">
    <property type="protein sequence ID" value="MBD8513559.1"/>
    <property type="molecule type" value="Genomic_DNA"/>
</dbReference>